<feature type="transmembrane region" description="Helical" evidence="5">
    <location>
        <begin position="40"/>
        <end position="59"/>
    </location>
</feature>
<evidence type="ECO:0000259" key="6">
    <source>
        <dbReference type="PROSITE" id="PS50850"/>
    </source>
</evidence>
<dbReference type="PANTHER" id="PTHR23503">
    <property type="entry name" value="SOLUTE CARRIER FAMILY 2"/>
    <property type="match status" value="1"/>
</dbReference>
<evidence type="ECO:0000313" key="8">
    <source>
        <dbReference type="Proteomes" id="UP000053660"/>
    </source>
</evidence>
<evidence type="ECO:0000256" key="5">
    <source>
        <dbReference type="SAM" id="Phobius"/>
    </source>
</evidence>
<gene>
    <name evidence="7" type="ORF">OESDEN_19397</name>
</gene>
<proteinExistence type="predicted"/>
<evidence type="ECO:0000256" key="2">
    <source>
        <dbReference type="ARBA" id="ARBA00022692"/>
    </source>
</evidence>
<dbReference type="InterPro" id="IPR036259">
    <property type="entry name" value="MFS_trans_sf"/>
</dbReference>
<dbReference type="InterPro" id="IPR005828">
    <property type="entry name" value="MFS_sugar_transport-like"/>
</dbReference>
<dbReference type="PROSITE" id="PS50850">
    <property type="entry name" value="MFS"/>
    <property type="match status" value="1"/>
</dbReference>
<reference evidence="7 8" key="1">
    <citation type="submission" date="2014-03" db="EMBL/GenBank/DDBJ databases">
        <title>Draft genome of the hookworm Oesophagostomum dentatum.</title>
        <authorList>
            <person name="Mitreva M."/>
        </authorList>
    </citation>
    <scope>NUCLEOTIDE SEQUENCE [LARGE SCALE GENOMIC DNA]</scope>
    <source>
        <strain evidence="7 8">OD-Hann</strain>
    </source>
</reference>
<accession>A0A0B1SBI4</accession>
<dbReference type="AlphaFoldDB" id="A0A0B1SBI4"/>
<dbReference type="PANTHER" id="PTHR23503:SF39">
    <property type="entry name" value="MAJOR FACILITATOR SUPERFAMILY (MFS) PROFILE DOMAIN-CONTAINING PROTEIN"/>
    <property type="match status" value="1"/>
</dbReference>
<feature type="transmembrane region" description="Helical" evidence="5">
    <location>
        <begin position="101"/>
        <end position="122"/>
    </location>
</feature>
<name>A0A0B1SBI4_OESDE</name>
<evidence type="ECO:0000313" key="7">
    <source>
        <dbReference type="EMBL" id="KHJ80922.1"/>
    </source>
</evidence>
<dbReference type="InterPro" id="IPR020846">
    <property type="entry name" value="MFS_dom"/>
</dbReference>
<evidence type="ECO:0000256" key="1">
    <source>
        <dbReference type="ARBA" id="ARBA00004141"/>
    </source>
</evidence>
<dbReference type="Pfam" id="PF00083">
    <property type="entry name" value="Sugar_tr"/>
    <property type="match status" value="1"/>
</dbReference>
<keyword evidence="2 5" id="KW-0812">Transmembrane</keyword>
<feature type="transmembrane region" description="Helical" evidence="5">
    <location>
        <begin position="128"/>
        <end position="150"/>
    </location>
</feature>
<comment type="subcellular location">
    <subcellularLocation>
        <location evidence="1">Membrane</location>
        <topology evidence="1">Multi-pass membrane protein</topology>
    </subcellularLocation>
</comment>
<organism evidence="7 8">
    <name type="scientific">Oesophagostomum dentatum</name>
    <name type="common">Nodular worm</name>
    <dbReference type="NCBI Taxonomy" id="61180"/>
    <lineage>
        <taxon>Eukaryota</taxon>
        <taxon>Metazoa</taxon>
        <taxon>Ecdysozoa</taxon>
        <taxon>Nematoda</taxon>
        <taxon>Chromadorea</taxon>
        <taxon>Rhabditida</taxon>
        <taxon>Rhabditina</taxon>
        <taxon>Rhabditomorpha</taxon>
        <taxon>Strongyloidea</taxon>
        <taxon>Strongylidae</taxon>
        <taxon>Oesophagostomum</taxon>
    </lineage>
</organism>
<evidence type="ECO:0000256" key="3">
    <source>
        <dbReference type="ARBA" id="ARBA00022989"/>
    </source>
</evidence>
<sequence>LKFQDVLWSFLNVCFPIATIFGQFLAAYLCDRIGRKSTALLASTLYIPGVLLCAVSKYLHPFFELLYVGRILWSLANGINSVNATVWIVECAPTKIRGRMAAMQEFFLAFGSLVTQALGVPFSNAELWPMIFLPNIVFVIISMAMFAFVYESPQFIMRKYGDENKVRSDKD</sequence>
<dbReference type="Gene3D" id="1.20.1250.20">
    <property type="entry name" value="MFS general substrate transporter like domains"/>
    <property type="match status" value="1"/>
</dbReference>
<dbReference type="InterPro" id="IPR045263">
    <property type="entry name" value="GLUT"/>
</dbReference>
<feature type="non-terminal residue" evidence="7">
    <location>
        <position position="1"/>
    </location>
</feature>
<dbReference type="EMBL" id="KN596725">
    <property type="protein sequence ID" value="KHJ80922.1"/>
    <property type="molecule type" value="Genomic_DNA"/>
</dbReference>
<dbReference type="OrthoDB" id="8120565at2759"/>
<keyword evidence="4 5" id="KW-0472">Membrane</keyword>
<dbReference type="GO" id="GO:0016020">
    <property type="term" value="C:membrane"/>
    <property type="evidence" value="ECO:0007669"/>
    <property type="project" value="UniProtKB-SubCell"/>
</dbReference>
<keyword evidence="3 5" id="KW-1133">Transmembrane helix</keyword>
<dbReference type="SUPFAM" id="SSF103473">
    <property type="entry name" value="MFS general substrate transporter"/>
    <property type="match status" value="1"/>
</dbReference>
<keyword evidence="8" id="KW-1185">Reference proteome</keyword>
<dbReference type="Proteomes" id="UP000053660">
    <property type="component" value="Unassembled WGS sequence"/>
</dbReference>
<protein>
    <recommendedName>
        <fullName evidence="6">Major facilitator superfamily (MFS) profile domain-containing protein</fullName>
    </recommendedName>
</protein>
<feature type="domain" description="Major facilitator superfamily (MFS) profile" evidence="6">
    <location>
        <begin position="1"/>
        <end position="171"/>
    </location>
</feature>
<feature type="transmembrane region" description="Helical" evidence="5">
    <location>
        <begin position="6"/>
        <end position="28"/>
    </location>
</feature>
<evidence type="ECO:0000256" key="4">
    <source>
        <dbReference type="ARBA" id="ARBA00023136"/>
    </source>
</evidence>
<dbReference type="GO" id="GO:0015149">
    <property type="term" value="F:hexose transmembrane transporter activity"/>
    <property type="evidence" value="ECO:0007669"/>
    <property type="project" value="TreeGrafter"/>
</dbReference>